<evidence type="ECO:0000259" key="4">
    <source>
        <dbReference type="PROSITE" id="PS50995"/>
    </source>
</evidence>
<gene>
    <name evidence="5" type="ORF">SAMN06297251_12148</name>
</gene>
<dbReference type="STRING" id="937218.SAMN06297251_12148"/>
<dbReference type="GO" id="GO:0003677">
    <property type="term" value="F:DNA binding"/>
    <property type="evidence" value="ECO:0007669"/>
    <property type="project" value="UniProtKB-KW"/>
</dbReference>
<keyword evidence="3" id="KW-0804">Transcription</keyword>
<dbReference type="Pfam" id="PF12802">
    <property type="entry name" value="MarR_2"/>
    <property type="match status" value="1"/>
</dbReference>
<dbReference type="PROSITE" id="PS50995">
    <property type="entry name" value="HTH_MARR_2"/>
    <property type="match status" value="1"/>
</dbReference>
<evidence type="ECO:0000256" key="1">
    <source>
        <dbReference type="ARBA" id="ARBA00023015"/>
    </source>
</evidence>
<sequence>MAARNSTVRDMLLEILERSPLRDSYPITLWANAFAGPATKAVEREYDVQRDEFNVMFVIAAIGPCLATDVCLLNSRPRNSVSRAVRRLETRGMLAREEVAEDRRKEFLSLTEAGQRLYEQVLPIYVARQNLLLEGLDENECDVLVSLLSKALLKSSDWVNTF</sequence>
<evidence type="ECO:0000256" key="2">
    <source>
        <dbReference type="ARBA" id="ARBA00023125"/>
    </source>
</evidence>
<keyword evidence="6" id="KW-1185">Reference proteome</keyword>
<keyword evidence="2 5" id="KW-0238">DNA-binding</keyword>
<dbReference type="AlphaFoldDB" id="A0A1W2E5F9"/>
<reference evidence="5 6" key="1">
    <citation type="submission" date="2017-04" db="EMBL/GenBank/DDBJ databases">
        <authorList>
            <person name="Afonso C.L."/>
            <person name="Miller P.J."/>
            <person name="Scott M.A."/>
            <person name="Spackman E."/>
            <person name="Goraichik I."/>
            <person name="Dimitrov K.M."/>
            <person name="Suarez D.L."/>
            <person name="Swayne D.E."/>
        </authorList>
    </citation>
    <scope>NUCLEOTIDE SEQUENCE [LARGE SCALE GENOMIC DNA]</scope>
    <source>
        <strain evidence="5 6">CGMCC 1.10972</strain>
    </source>
</reference>
<proteinExistence type="predicted"/>
<feature type="domain" description="HTH marR-type" evidence="4">
    <location>
        <begin position="9"/>
        <end position="153"/>
    </location>
</feature>
<dbReference type="RefSeq" id="WP_210190542.1">
    <property type="nucleotide sequence ID" value="NZ_FWXR01000021.1"/>
</dbReference>
<dbReference type="Proteomes" id="UP000192656">
    <property type="component" value="Unassembled WGS sequence"/>
</dbReference>
<dbReference type="GO" id="GO:0003700">
    <property type="term" value="F:DNA-binding transcription factor activity"/>
    <property type="evidence" value="ECO:0007669"/>
    <property type="project" value="InterPro"/>
</dbReference>
<evidence type="ECO:0000256" key="3">
    <source>
        <dbReference type="ARBA" id="ARBA00023163"/>
    </source>
</evidence>
<dbReference type="InterPro" id="IPR036388">
    <property type="entry name" value="WH-like_DNA-bd_sf"/>
</dbReference>
<dbReference type="PANTHER" id="PTHR42756">
    <property type="entry name" value="TRANSCRIPTIONAL REGULATOR, MARR"/>
    <property type="match status" value="1"/>
</dbReference>
<protein>
    <submittedName>
        <fullName evidence="5">DNA-binding transcriptional regulator, MarR family</fullName>
    </submittedName>
</protein>
<dbReference type="Gene3D" id="1.10.10.10">
    <property type="entry name" value="Winged helix-like DNA-binding domain superfamily/Winged helix DNA-binding domain"/>
    <property type="match status" value="1"/>
</dbReference>
<keyword evidence="1" id="KW-0805">Transcription regulation</keyword>
<dbReference type="SUPFAM" id="SSF46785">
    <property type="entry name" value="Winged helix' DNA-binding domain"/>
    <property type="match status" value="1"/>
</dbReference>
<evidence type="ECO:0000313" key="6">
    <source>
        <dbReference type="Proteomes" id="UP000192656"/>
    </source>
</evidence>
<dbReference type="InterPro" id="IPR000835">
    <property type="entry name" value="HTH_MarR-typ"/>
</dbReference>
<organism evidence="5 6">
    <name type="scientific">Fulvimarina manganoxydans</name>
    <dbReference type="NCBI Taxonomy" id="937218"/>
    <lineage>
        <taxon>Bacteria</taxon>
        <taxon>Pseudomonadati</taxon>
        <taxon>Pseudomonadota</taxon>
        <taxon>Alphaproteobacteria</taxon>
        <taxon>Hyphomicrobiales</taxon>
        <taxon>Aurantimonadaceae</taxon>
        <taxon>Fulvimarina</taxon>
    </lineage>
</organism>
<name>A0A1W2E5F9_9HYPH</name>
<evidence type="ECO:0000313" key="5">
    <source>
        <dbReference type="EMBL" id="SMD04915.1"/>
    </source>
</evidence>
<dbReference type="InterPro" id="IPR036390">
    <property type="entry name" value="WH_DNA-bd_sf"/>
</dbReference>
<dbReference type="EMBL" id="FWXR01000021">
    <property type="protein sequence ID" value="SMD04915.1"/>
    <property type="molecule type" value="Genomic_DNA"/>
</dbReference>
<dbReference type="PRINTS" id="PR00598">
    <property type="entry name" value="HTHMARR"/>
</dbReference>
<dbReference type="PANTHER" id="PTHR42756:SF1">
    <property type="entry name" value="TRANSCRIPTIONAL REPRESSOR OF EMRAB OPERON"/>
    <property type="match status" value="1"/>
</dbReference>
<accession>A0A1W2E5F9</accession>
<dbReference type="SMART" id="SM00347">
    <property type="entry name" value="HTH_MARR"/>
    <property type="match status" value="1"/>
</dbReference>